<dbReference type="GO" id="GO:0016740">
    <property type="term" value="F:transferase activity"/>
    <property type="evidence" value="ECO:0007669"/>
    <property type="project" value="UniProtKB-KW"/>
</dbReference>
<evidence type="ECO:0000259" key="1">
    <source>
        <dbReference type="Pfam" id="PF01636"/>
    </source>
</evidence>
<protein>
    <submittedName>
        <fullName evidence="2">Aminoglycoside phosphotransferase family protein</fullName>
    </submittedName>
</protein>
<dbReference type="InterPro" id="IPR011009">
    <property type="entry name" value="Kinase-like_dom_sf"/>
</dbReference>
<dbReference type="Proteomes" id="UP000586042">
    <property type="component" value="Unassembled WGS sequence"/>
</dbReference>
<comment type="caution">
    <text evidence="2">The sequence shown here is derived from an EMBL/GenBank/DDBJ whole genome shotgun (WGS) entry which is preliminary data.</text>
</comment>
<keyword evidence="3" id="KW-1185">Reference proteome</keyword>
<name>A0A7Y6I3G4_9ACTN</name>
<gene>
    <name evidence="2" type="ORF">HTZ77_05305</name>
</gene>
<reference evidence="2 3" key="1">
    <citation type="submission" date="2020-06" db="EMBL/GenBank/DDBJ databases">
        <title>Nonomuraea sp. SMC257, a novel actinomycete isolated from soil.</title>
        <authorList>
            <person name="Chanama M."/>
        </authorList>
    </citation>
    <scope>NUCLEOTIDE SEQUENCE [LARGE SCALE GENOMIC DNA]</scope>
    <source>
        <strain evidence="2 3">SMC257</strain>
    </source>
</reference>
<dbReference type="RefSeq" id="WP_175588281.1">
    <property type="nucleotide sequence ID" value="NZ_JABWGN010000002.1"/>
</dbReference>
<evidence type="ECO:0000313" key="2">
    <source>
        <dbReference type="EMBL" id="NUW30836.1"/>
    </source>
</evidence>
<dbReference type="Gene3D" id="3.90.1200.10">
    <property type="match status" value="1"/>
</dbReference>
<sequence length="262" mass="28042">MPDREILAGGGVNEVVRIGATVQRPTGPWSPVVHGLLRYLRARGFTASPAVHGVTDDGFEILDFLPGEVSNYPATPAAASLEALESAAELLRSYHDSTVEYARDVVGGWMLPARVPVEVICHGDYAPHNCVLDGDRVVGIIDFDTAHPGPRLWDVAYAVYRWAPTTAPANAAGFGTAEEQARRARLFCDRYGLDAADLASLVDTIIARLRALVDFMHAQAAAGNAAFAGHLADGHHLQYLADAAYLNEQRAVFDRQLGLGGG</sequence>
<dbReference type="AlphaFoldDB" id="A0A7Y6I3G4"/>
<dbReference type="SUPFAM" id="SSF56112">
    <property type="entry name" value="Protein kinase-like (PK-like)"/>
    <property type="match status" value="1"/>
</dbReference>
<dbReference type="EMBL" id="JABWGN010000002">
    <property type="protein sequence ID" value="NUW30836.1"/>
    <property type="molecule type" value="Genomic_DNA"/>
</dbReference>
<evidence type="ECO:0000313" key="3">
    <source>
        <dbReference type="Proteomes" id="UP000586042"/>
    </source>
</evidence>
<dbReference type="InterPro" id="IPR002575">
    <property type="entry name" value="Aminoglycoside_PTrfase"/>
</dbReference>
<feature type="domain" description="Aminoglycoside phosphotransferase" evidence="1">
    <location>
        <begin position="111"/>
        <end position="184"/>
    </location>
</feature>
<dbReference type="Pfam" id="PF01636">
    <property type="entry name" value="APH"/>
    <property type="match status" value="1"/>
</dbReference>
<keyword evidence="2" id="KW-0808">Transferase</keyword>
<proteinExistence type="predicted"/>
<accession>A0A7Y6I3G4</accession>
<organism evidence="2 3">
    <name type="scientific">Nonomuraea montanisoli</name>
    <dbReference type="NCBI Taxonomy" id="2741721"/>
    <lineage>
        <taxon>Bacteria</taxon>
        <taxon>Bacillati</taxon>
        <taxon>Actinomycetota</taxon>
        <taxon>Actinomycetes</taxon>
        <taxon>Streptosporangiales</taxon>
        <taxon>Streptosporangiaceae</taxon>
        <taxon>Nonomuraea</taxon>
    </lineage>
</organism>